<reference evidence="1" key="1">
    <citation type="submission" date="2021-01" db="EMBL/GenBank/DDBJ databases">
        <authorList>
            <consortium name="Genoscope - CEA"/>
            <person name="William W."/>
        </authorList>
    </citation>
    <scope>NUCLEOTIDE SEQUENCE</scope>
</reference>
<protein>
    <submittedName>
        <fullName evidence="1">Uncharacterized protein</fullName>
    </submittedName>
</protein>
<evidence type="ECO:0000313" key="1">
    <source>
        <dbReference type="EMBL" id="CAD8080544.1"/>
    </source>
</evidence>
<gene>
    <name evidence="1" type="ORF">PSON_ATCC_30995.1.T0400315</name>
</gene>
<dbReference type="EMBL" id="CAJJDN010000040">
    <property type="protein sequence ID" value="CAD8080544.1"/>
    <property type="molecule type" value="Genomic_DNA"/>
</dbReference>
<dbReference type="Proteomes" id="UP000692954">
    <property type="component" value="Unassembled WGS sequence"/>
</dbReference>
<dbReference type="OrthoDB" id="6738456at2759"/>
<organism evidence="1 2">
    <name type="scientific">Paramecium sonneborni</name>
    <dbReference type="NCBI Taxonomy" id="65129"/>
    <lineage>
        <taxon>Eukaryota</taxon>
        <taxon>Sar</taxon>
        <taxon>Alveolata</taxon>
        <taxon>Ciliophora</taxon>
        <taxon>Intramacronucleata</taxon>
        <taxon>Oligohymenophorea</taxon>
        <taxon>Peniculida</taxon>
        <taxon>Parameciidae</taxon>
        <taxon>Paramecium</taxon>
    </lineage>
</organism>
<dbReference type="AlphaFoldDB" id="A0A8S1N0B3"/>
<proteinExistence type="predicted"/>
<comment type="caution">
    <text evidence="1">The sequence shown here is derived from an EMBL/GenBank/DDBJ whole genome shotgun (WGS) entry which is preliminary data.</text>
</comment>
<name>A0A8S1N0B3_9CILI</name>
<keyword evidence="2" id="KW-1185">Reference proteome</keyword>
<evidence type="ECO:0000313" key="2">
    <source>
        <dbReference type="Proteomes" id="UP000692954"/>
    </source>
</evidence>
<sequence length="70" mass="8692">MYQSQTKYKNFREQYTVQERQTKFKEKMSQHPDMIPVVLEKHPKSKIQHLNKQLYYQFQIIDIQLLMVFV</sequence>
<accession>A0A8S1N0B3</accession>